<protein>
    <submittedName>
        <fullName evidence="1">Uncharacterized protein</fullName>
    </submittedName>
</protein>
<sequence>MWKPERCIQIILPFCSKRFAKHWRLPTDFLYKCTFLDMLSLLLLLLTSRITISGTMNSHVIATFLLLTTLICVTDAQGPYMNGRNPPQKNAQGYYEYYTQKDKNLAPISPPGPQPYNHYYTEKDKELQQITGKDYPNVKKMVDLMNSYDFYDTRGKHVYSRPHLPPWRG</sequence>
<comment type="caution">
    <text evidence="1">The sequence shown here is derived from an EMBL/GenBank/DDBJ whole genome shotgun (WGS) entry which is preliminary data.</text>
</comment>
<evidence type="ECO:0000313" key="2">
    <source>
        <dbReference type="Proteomes" id="UP000024635"/>
    </source>
</evidence>
<keyword evidence="2" id="KW-1185">Reference proteome</keyword>
<dbReference type="AlphaFoldDB" id="A0A016UVU9"/>
<reference evidence="2" key="1">
    <citation type="journal article" date="2015" name="Nat. Genet.">
        <title>The genome and transcriptome of the zoonotic hookworm Ancylostoma ceylanicum identify infection-specific gene families.</title>
        <authorList>
            <person name="Schwarz E.M."/>
            <person name="Hu Y."/>
            <person name="Antoshechkin I."/>
            <person name="Miller M.M."/>
            <person name="Sternberg P.W."/>
            <person name="Aroian R.V."/>
        </authorList>
    </citation>
    <scope>NUCLEOTIDE SEQUENCE</scope>
    <source>
        <strain evidence="2">HY135</strain>
    </source>
</reference>
<dbReference type="Proteomes" id="UP000024635">
    <property type="component" value="Unassembled WGS sequence"/>
</dbReference>
<accession>A0A016UVU9</accession>
<evidence type="ECO:0000313" key="1">
    <source>
        <dbReference type="EMBL" id="EYC19126.1"/>
    </source>
</evidence>
<gene>
    <name evidence="1" type="primary">Acey_s0025.g1186</name>
    <name evidence="1" type="ORF">Y032_0025g1186</name>
</gene>
<organism evidence="1 2">
    <name type="scientific">Ancylostoma ceylanicum</name>
    <dbReference type="NCBI Taxonomy" id="53326"/>
    <lineage>
        <taxon>Eukaryota</taxon>
        <taxon>Metazoa</taxon>
        <taxon>Ecdysozoa</taxon>
        <taxon>Nematoda</taxon>
        <taxon>Chromadorea</taxon>
        <taxon>Rhabditida</taxon>
        <taxon>Rhabditina</taxon>
        <taxon>Rhabditomorpha</taxon>
        <taxon>Strongyloidea</taxon>
        <taxon>Ancylostomatidae</taxon>
        <taxon>Ancylostomatinae</taxon>
        <taxon>Ancylostoma</taxon>
    </lineage>
</organism>
<dbReference type="EMBL" id="JARK01001361">
    <property type="protein sequence ID" value="EYC19126.1"/>
    <property type="molecule type" value="Genomic_DNA"/>
</dbReference>
<name>A0A016UVU9_9BILA</name>
<proteinExistence type="predicted"/>